<evidence type="ECO:0000259" key="7">
    <source>
        <dbReference type="Pfam" id="PF24986"/>
    </source>
</evidence>
<protein>
    <recommendedName>
        <fullName evidence="5">Ribosome maturation factor RimM</fullName>
    </recommendedName>
</protein>
<dbReference type="HAMAP" id="MF_00014">
    <property type="entry name" value="Ribosome_mat_RimM"/>
    <property type="match status" value="1"/>
</dbReference>
<name>A0A850QMD4_9BURK</name>
<dbReference type="PANTHER" id="PTHR33692">
    <property type="entry name" value="RIBOSOME MATURATION FACTOR RIMM"/>
    <property type="match status" value="1"/>
</dbReference>
<dbReference type="Pfam" id="PF24986">
    <property type="entry name" value="PRC_RimM"/>
    <property type="match status" value="1"/>
</dbReference>
<evidence type="ECO:0000256" key="3">
    <source>
        <dbReference type="ARBA" id="ARBA00022552"/>
    </source>
</evidence>
<comment type="function">
    <text evidence="5">An accessory protein needed during the final step in the assembly of 30S ribosomal subunit, possibly for assembly of the head region. Essential for efficient processing of 16S rRNA. May be needed both before and after RbfA during the maturation of 16S rRNA. It has affinity for free ribosomal 30S subunits but not for 70S ribosomes.</text>
</comment>
<keyword evidence="4 5" id="KW-0143">Chaperone</keyword>
<keyword evidence="2 5" id="KW-0690">Ribosome biogenesis</keyword>
<evidence type="ECO:0000256" key="4">
    <source>
        <dbReference type="ARBA" id="ARBA00023186"/>
    </source>
</evidence>
<dbReference type="InterPro" id="IPR002676">
    <property type="entry name" value="RimM_N"/>
</dbReference>
<dbReference type="InterPro" id="IPR036976">
    <property type="entry name" value="RimM_N_sf"/>
</dbReference>
<dbReference type="SUPFAM" id="SSF50447">
    <property type="entry name" value="Translation proteins"/>
    <property type="match status" value="1"/>
</dbReference>
<comment type="subunit">
    <text evidence="5">Binds ribosomal protein uS19.</text>
</comment>
<dbReference type="GO" id="GO:0005840">
    <property type="term" value="C:ribosome"/>
    <property type="evidence" value="ECO:0007669"/>
    <property type="project" value="InterPro"/>
</dbReference>
<dbReference type="SUPFAM" id="SSF50346">
    <property type="entry name" value="PRC-barrel domain"/>
    <property type="match status" value="1"/>
</dbReference>
<dbReference type="InterPro" id="IPR011961">
    <property type="entry name" value="RimM"/>
</dbReference>
<gene>
    <name evidence="5 8" type="primary">rimM</name>
    <name evidence="8" type="ORF">HV832_05415</name>
</gene>
<dbReference type="RefSeq" id="WP_176802557.1">
    <property type="nucleotide sequence ID" value="NZ_JABXYJ010000003.1"/>
</dbReference>
<organism evidence="8 9">
    <name type="scientific">Undibacterium oligocarboniphilum</name>
    <dbReference type="NCBI Taxonomy" id="666702"/>
    <lineage>
        <taxon>Bacteria</taxon>
        <taxon>Pseudomonadati</taxon>
        <taxon>Pseudomonadota</taxon>
        <taxon>Betaproteobacteria</taxon>
        <taxon>Burkholderiales</taxon>
        <taxon>Oxalobacteraceae</taxon>
        <taxon>Undibacterium</taxon>
    </lineage>
</organism>
<accession>A0A850QMD4</accession>
<dbReference type="AlphaFoldDB" id="A0A850QMD4"/>
<evidence type="ECO:0000313" key="9">
    <source>
        <dbReference type="Proteomes" id="UP000588051"/>
    </source>
</evidence>
<dbReference type="EMBL" id="JABXYJ010000003">
    <property type="protein sequence ID" value="NVO77266.1"/>
    <property type="molecule type" value="Genomic_DNA"/>
</dbReference>
<dbReference type="GO" id="GO:0005737">
    <property type="term" value="C:cytoplasm"/>
    <property type="evidence" value="ECO:0007669"/>
    <property type="project" value="UniProtKB-SubCell"/>
</dbReference>
<reference evidence="8 9" key="1">
    <citation type="submission" date="2020-06" db="EMBL/GenBank/DDBJ databases">
        <authorList>
            <person name="Qiu C."/>
            <person name="Liu Z."/>
        </authorList>
    </citation>
    <scope>NUCLEOTIDE SEQUENCE [LARGE SCALE GENOMIC DNA]</scope>
    <source>
        <strain evidence="8 9">EM 1</strain>
    </source>
</reference>
<keyword evidence="3 5" id="KW-0698">rRNA processing</keyword>
<dbReference type="InterPro" id="IPR056792">
    <property type="entry name" value="PRC_RimM"/>
</dbReference>
<feature type="domain" description="RimM N-terminal" evidence="6">
    <location>
        <begin position="14"/>
        <end position="93"/>
    </location>
</feature>
<dbReference type="Gene3D" id="2.30.30.240">
    <property type="entry name" value="PRC-barrel domain"/>
    <property type="match status" value="1"/>
</dbReference>
<comment type="similarity">
    <text evidence="5">Belongs to the RimM family.</text>
</comment>
<dbReference type="NCBIfam" id="TIGR02273">
    <property type="entry name" value="16S_RimM"/>
    <property type="match status" value="1"/>
</dbReference>
<comment type="caution">
    <text evidence="8">The sequence shown here is derived from an EMBL/GenBank/DDBJ whole genome shotgun (WGS) entry which is preliminary data.</text>
</comment>
<dbReference type="PANTHER" id="PTHR33692:SF1">
    <property type="entry name" value="RIBOSOME MATURATION FACTOR RIMM"/>
    <property type="match status" value="1"/>
</dbReference>
<dbReference type="Pfam" id="PF01782">
    <property type="entry name" value="RimM"/>
    <property type="match status" value="1"/>
</dbReference>
<feature type="domain" description="Ribosome maturation factor RimM PRC barrel" evidence="7">
    <location>
        <begin position="105"/>
        <end position="177"/>
    </location>
</feature>
<dbReference type="InterPro" id="IPR009000">
    <property type="entry name" value="Transl_B-barrel_sf"/>
</dbReference>
<evidence type="ECO:0000313" key="8">
    <source>
        <dbReference type="EMBL" id="NVO77266.1"/>
    </source>
</evidence>
<evidence type="ECO:0000256" key="1">
    <source>
        <dbReference type="ARBA" id="ARBA00022490"/>
    </source>
</evidence>
<evidence type="ECO:0000259" key="6">
    <source>
        <dbReference type="Pfam" id="PF01782"/>
    </source>
</evidence>
<evidence type="ECO:0000256" key="2">
    <source>
        <dbReference type="ARBA" id="ARBA00022517"/>
    </source>
</evidence>
<dbReference type="GO" id="GO:0042274">
    <property type="term" value="P:ribosomal small subunit biogenesis"/>
    <property type="evidence" value="ECO:0007669"/>
    <property type="project" value="UniProtKB-UniRule"/>
</dbReference>
<dbReference type="InterPro" id="IPR011033">
    <property type="entry name" value="PRC_barrel-like_sf"/>
</dbReference>
<evidence type="ECO:0000256" key="5">
    <source>
        <dbReference type="HAMAP-Rule" id="MF_00014"/>
    </source>
</evidence>
<dbReference type="Gene3D" id="2.40.30.60">
    <property type="entry name" value="RimM"/>
    <property type="match status" value="1"/>
</dbReference>
<keyword evidence="9" id="KW-1185">Reference proteome</keyword>
<keyword evidence="1 5" id="KW-0963">Cytoplasm</keyword>
<comment type="subcellular location">
    <subcellularLocation>
        <location evidence="5">Cytoplasm</location>
    </subcellularLocation>
</comment>
<dbReference type="GO" id="GO:0006364">
    <property type="term" value="P:rRNA processing"/>
    <property type="evidence" value="ECO:0007669"/>
    <property type="project" value="UniProtKB-UniRule"/>
</dbReference>
<dbReference type="GO" id="GO:0043022">
    <property type="term" value="F:ribosome binding"/>
    <property type="evidence" value="ECO:0007669"/>
    <property type="project" value="InterPro"/>
</dbReference>
<comment type="domain">
    <text evidence="5">The PRC barrel domain binds ribosomal protein uS19.</text>
</comment>
<sequence>MSAELPVPDDLVLVGHISGAFGVRGWVKIRPYSRDADAMLSAKNWWVDKPELRSIERLEAKNHGEDVVACLVGVADRNAAEALKGAVVSISRKLFPALGKDEFYWVDLLGLSVENLEGQSLGVVRDLMDNGAHPILRVAAHDVPEAELHKHEILIPFVDHFVKRVDQVARTIQVDWGVDY</sequence>
<proteinExistence type="inferred from homology"/>
<dbReference type="Proteomes" id="UP000588051">
    <property type="component" value="Unassembled WGS sequence"/>
</dbReference>